<name>A0A1Y2BZU2_9FUNG</name>
<dbReference type="Proteomes" id="UP000193642">
    <property type="component" value="Unassembled WGS sequence"/>
</dbReference>
<evidence type="ECO:0000313" key="2">
    <source>
        <dbReference type="Proteomes" id="UP000193642"/>
    </source>
</evidence>
<organism evidence="1 2">
    <name type="scientific">Rhizoclosmatium globosum</name>
    <dbReference type="NCBI Taxonomy" id="329046"/>
    <lineage>
        <taxon>Eukaryota</taxon>
        <taxon>Fungi</taxon>
        <taxon>Fungi incertae sedis</taxon>
        <taxon>Chytridiomycota</taxon>
        <taxon>Chytridiomycota incertae sedis</taxon>
        <taxon>Chytridiomycetes</taxon>
        <taxon>Chytridiales</taxon>
        <taxon>Chytriomycetaceae</taxon>
        <taxon>Rhizoclosmatium</taxon>
    </lineage>
</organism>
<dbReference type="AlphaFoldDB" id="A0A1Y2BZU2"/>
<reference evidence="1 2" key="1">
    <citation type="submission" date="2016-07" db="EMBL/GenBank/DDBJ databases">
        <title>Pervasive Adenine N6-methylation of Active Genes in Fungi.</title>
        <authorList>
            <consortium name="DOE Joint Genome Institute"/>
            <person name="Mondo S.J."/>
            <person name="Dannebaum R.O."/>
            <person name="Kuo R.C."/>
            <person name="Labutti K."/>
            <person name="Haridas S."/>
            <person name="Kuo A."/>
            <person name="Salamov A."/>
            <person name="Ahrendt S.R."/>
            <person name="Lipzen A."/>
            <person name="Sullivan W."/>
            <person name="Andreopoulos W.B."/>
            <person name="Clum A."/>
            <person name="Lindquist E."/>
            <person name="Daum C."/>
            <person name="Ramamoorthy G.K."/>
            <person name="Gryganskyi A."/>
            <person name="Culley D."/>
            <person name="Magnuson J.K."/>
            <person name="James T.Y."/>
            <person name="O'Malley M.A."/>
            <person name="Stajich J.E."/>
            <person name="Spatafora J.W."/>
            <person name="Visel A."/>
            <person name="Grigoriev I.V."/>
        </authorList>
    </citation>
    <scope>NUCLEOTIDE SEQUENCE [LARGE SCALE GENOMIC DNA]</scope>
    <source>
        <strain evidence="1 2">JEL800</strain>
    </source>
</reference>
<sequence length="1039" mass="113786">MKLAACILVMNSLQSLFPKMQRKPKGIFKSSSVKPIDSRLEMYFPKQCRSFPTRKQSATSNQILERLFPKMSRCFPERQMGAGAPPMRVITFISLDSKYAYDISLNWPTTIARMLLKAWKKVNWVKVGSVALGVGCIAGGVYLTMITGGAAAPIYQAMIAEMFRRGGSQFILYGMSSKETKVTENAMLIIPQSFLGALQSSLPRNIFKKLVVSGGVHFFPGGDIIKTVLDLVQQSEHLAVALKAAAFSVAQNATANAVKGKRNMCTVQTNIKVETDSEVLKGLEFMGVGAISTALTTGTMVTVKSIQTLNPTLVLSAGVRMADSALSKEAILISFVNTFSNLGFSENPPPNDIFEKFGINTNAVLENLNAIGPEMSFLFGGHADDILDSDLRNTIEILTEAKNLEDAAREICQLHTVQESLAVSMLAGQLLLSQAENTPGVGHAIGGIQYALGCKERSMQTEYQATRTSALCAAVLLENTPGIGHAIGGIQYALGCKERSMQTEYQATRTSALCAAVLLAPAGFGVAAALGTAVLWDVTSSGIYHENQGHVEALAKIRDYLNEGNAVEFASAVLSEGLQVLSDATPFSSFDWIQEVPVDQGIKSAFKASELPIQRNVQDLLKSSILAETASKTWHDSGSFTPQHILDPDGLHLIANVSDEFILTRKTELLKGAPSSRLEIELFCQQNNECIQIITSGDDIPFIVGNLENGKTPRQVLYSPGENGSIGHYTELIDGKPVVSASQGLNTCLSDALGIYQQDLLDSVTPENFKKLCYSQKFCMQDVEALSKIQVGGGRMQQLPEFNFNASALGKQFYDNARFNDNDLNVMSDFNAGRQNPKATKEAVAQFWDSPWVEGNQLCHIVPDRVIGAGLLECTETVRQDLTAKKHVINFIKSYVDDEGRLTESLRIFDQMLSGEATSKEFLKLRANMADYELNLVNGPRRENIAQGNRLHIPLNLGDDRNVYTTRQHAIQMEAWKSLLENNVLKSSNREDWITYFGGQNNGKHLNWTHNLQNSIVLGEGVNKQKLTYDVPYFGTLKK</sequence>
<protein>
    <submittedName>
        <fullName evidence="1">Uncharacterized protein</fullName>
    </submittedName>
</protein>
<gene>
    <name evidence="1" type="ORF">BCR33DRAFT_828693</name>
</gene>
<dbReference type="OrthoDB" id="10289140at2759"/>
<accession>A0A1Y2BZU2</accession>
<proteinExistence type="predicted"/>
<keyword evidence="2" id="KW-1185">Reference proteome</keyword>
<evidence type="ECO:0000313" key="1">
    <source>
        <dbReference type="EMBL" id="ORY40281.1"/>
    </source>
</evidence>
<dbReference type="EMBL" id="MCGO01000036">
    <property type="protein sequence ID" value="ORY40281.1"/>
    <property type="molecule type" value="Genomic_DNA"/>
</dbReference>
<comment type="caution">
    <text evidence="1">The sequence shown here is derived from an EMBL/GenBank/DDBJ whole genome shotgun (WGS) entry which is preliminary data.</text>
</comment>